<evidence type="ECO:0000256" key="1">
    <source>
        <dbReference type="SAM" id="MobiDB-lite"/>
    </source>
</evidence>
<evidence type="ECO:0000313" key="2">
    <source>
        <dbReference type="EMBL" id="WTP91311.1"/>
    </source>
</evidence>
<name>A0AAU1I8B1_9ACTN</name>
<organism evidence="2">
    <name type="scientific">Streptomyces sp. NBC_00180</name>
    <dbReference type="NCBI Taxonomy" id="2903632"/>
    <lineage>
        <taxon>Bacteria</taxon>
        <taxon>Bacillati</taxon>
        <taxon>Actinomycetota</taxon>
        <taxon>Actinomycetes</taxon>
        <taxon>Kitasatosporales</taxon>
        <taxon>Streptomycetaceae</taxon>
        <taxon>Streptomyces</taxon>
    </lineage>
</organism>
<sequence>MTGPPWTPARTLPYHNGRTEGINTRTKRIMRQMHGAGFDLPHHRILLP</sequence>
<reference evidence="2" key="1">
    <citation type="submission" date="2022-10" db="EMBL/GenBank/DDBJ databases">
        <title>The complete genomes of actinobacterial strains from the NBC collection.</title>
        <authorList>
            <person name="Joergensen T.S."/>
            <person name="Alvarez Arevalo M."/>
            <person name="Sterndorff E.B."/>
            <person name="Faurdal D."/>
            <person name="Vuksanovic O."/>
            <person name="Mourched A.-S."/>
            <person name="Charusanti P."/>
            <person name="Shaw S."/>
            <person name="Blin K."/>
            <person name="Weber T."/>
        </authorList>
    </citation>
    <scope>NUCLEOTIDE SEQUENCE</scope>
    <source>
        <strain evidence="2">NBC 00180</strain>
    </source>
</reference>
<dbReference type="EMBL" id="CP108140">
    <property type="protein sequence ID" value="WTP91311.1"/>
    <property type="molecule type" value="Genomic_DNA"/>
</dbReference>
<protein>
    <recommendedName>
        <fullName evidence="3">Transposase IS204/IS1001/IS1096/IS1165 DDE domain-containing protein</fullName>
    </recommendedName>
</protein>
<proteinExistence type="predicted"/>
<evidence type="ECO:0008006" key="3">
    <source>
        <dbReference type="Google" id="ProtNLM"/>
    </source>
</evidence>
<accession>A0AAU1I8B1</accession>
<dbReference type="AlphaFoldDB" id="A0AAU1I8B1"/>
<gene>
    <name evidence="2" type="ORF">OG477_41015</name>
</gene>
<feature type="region of interest" description="Disordered" evidence="1">
    <location>
        <begin position="1"/>
        <end position="20"/>
    </location>
</feature>